<dbReference type="OrthoDB" id="10603425at2759"/>
<evidence type="ECO:0000313" key="1">
    <source>
        <dbReference type="EMBL" id="CZT03273.1"/>
    </source>
</evidence>
<protein>
    <submittedName>
        <fullName evidence="1">Uncharacterized protein</fullName>
    </submittedName>
</protein>
<gene>
    <name evidence="1" type="ORF">RAG0_10087</name>
</gene>
<proteinExistence type="predicted"/>
<evidence type="ECO:0000313" key="2">
    <source>
        <dbReference type="Proteomes" id="UP000178912"/>
    </source>
</evidence>
<name>A0A1E1L157_9HELO</name>
<dbReference type="EMBL" id="FJUX01000061">
    <property type="protein sequence ID" value="CZT03273.1"/>
    <property type="molecule type" value="Genomic_DNA"/>
</dbReference>
<reference evidence="2" key="1">
    <citation type="submission" date="2016-03" db="EMBL/GenBank/DDBJ databases">
        <authorList>
            <person name="Guldener U."/>
        </authorList>
    </citation>
    <scope>NUCLEOTIDE SEQUENCE [LARGE SCALE GENOMIC DNA]</scope>
    <source>
        <strain evidence="2">04CH-RAC-A.6.1</strain>
    </source>
</reference>
<dbReference type="Proteomes" id="UP000178912">
    <property type="component" value="Unassembled WGS sequence"/>
</dbReference>
<accession>A0A1E1L157</accession>
<sequence length="79" mass="8839">MALAIAQNCSLSRAATDHSTVPLKFRNLNQIPIVPPNLKTYISTSENFEKITIGIQTGGNDMAEMLKLWDIHWKKVARS</sequence>
<keyword evidence="2" id="KW-1185">Reference proteome</keyword>
<dbReference type="AlphaFoldDB" id="A0A1E1L157"/>
<organism evidence="1 2">
    <name type="scientific">Rhynchosporium agropyri</name>
    <dbReference type="NCBI Taxonomy" id="914238"/>
    <lineage>
        <taxon>Eukaryota</taxon>
        <taxon>Fungi</taxon>
        <taxon>Dikarya</taxon>
        <taxon>Ascomycota</taxon>
        <taxon>Pezizomycotina</taxon>
        <taxon>Leotiomycetes</taxon>
        <taxon>Helotiales</taxon>
        <taxon>Ploettnerulaceae</taxon>
        <taxon>Rhynchosporium</taxon>
    </lineage>
</organism>